<gene>
    <name evidence="1" type="ORF">NTEN_LOCUS19914</name>
</gene>
<dbReference type="OrthoDB" id="8182981at2759"/>
<evidence type="ECO:0000313" key="2">
    <source>
        <dbReference type="Proteomes" id="UP000479000"/>
    </source>
</evidence>
<dbReference type="EMBL" id="CADCXU010029240">
    <property type="protein sequence ID" value="CAB0015574.1"/>
    <property type="molecule type" value="Genomic_DNA"/>
</dbReference>
<feature type="non-terminal residue" evidence="1">
    <location>
        <position position="103"/>
    </location>
</feature>
<dbReference type="AlphaFoldDB" id="A0A6H5HCT4"/>
<keyword evidence="2" id="KW-1185">Reference proteome</keyword>
<protein>
    <submittedName>
        <fullName evidence="1">Uncharacterized protein</fullName>
    </submittedName>
</protein>
<accession>A0A6H5HCT4</accession>
<evidence type="ECO:0000313" key="1">
    <source>
        <dbReference type="EMBL" id="CAB0015574.1"/>
    </source>
</evidence>
<proteinExistence type="predicted"/>
<organism evidence="1 2">
    <name type="scientific">Nesidiocoris tenuis</name>
    <dbReference type="NCBI Taxonomy" id="355587"/>
    <lineage>
        <taxon>Eukaryota</taxon>
        <taxon>Metazoa</taxon>
        <taxon>Ecdysozoa</taxon>
        <taxon>Arthropoda</taxon>
        <taxon>Hexapoda</taxon>
        <taxon>Insecta</taxon>
        <taxon>Pterygota</taxon>
        <taxon>Neoptera</taxon>
        <taxon>Paraneoptera</taxon>
        <taxon>Hemiptera</taxon>
        <taxon>Heteroptera</taxon>
        <taxon>Panheteroptera</taxon>
        <taxon>Cimicomorpha</taxon>
        <taxon>Miridae</taxon>
        <taxon>Dicyphina</taxon>
        <taxon>Nesidiocoris</taxon>
    </lineage>
</organism>
<dbReference type="Proteomes" id="UP000479000">
    <property type="component" value="Unassembled WGS sequence"/>
</dbReference>
<sequence>MQRGTPKLFVVIENEDEEKSEANLDDFLLQPEAELSSNIVCAIVTADRELKIAMVDMLPYGQASPFAGLEPEIVKRFCTMYNCTYETCSDEFFWGDVYSNGTG</sequence>
<reference evidence="1 2" key="1">
    <citation type="submission" date="2020-02" db="EMBL/GenBank/DDBJ databases">
        <authorList>
            <person name="Ferguson B K."/>
        </authorList>
    </citation>
    <scope>NUCLEOTIDE SEQUENCE [LARGE SCALE GENOMIC DNA]</scope>
</reference>
<name>A0A6H5HCT4_9HEMI</name>